<dbReference type="RefSeq" id="WP_090643182.1">
    <property type="nucleotide sequence ID" value="NZ_CBCRYE010000001.1"/>
</dbReference>
<organism evidence="4 5">
    <name type="scientific">Asticcacaulis taihuensis</name>
    <dbReference type="NCBI Taxonomy" id="260084"/>
    <lineage>
        <taxon>Bacteria</taxon>
        <taxon>Pseudomonadati</taxon>
        <taxon>Pseudomonadota</taxon>
        <taxon>Alphaproteobacteria</taxon>
        <taxon>Caulobacterales</taxon>
        <taxon>Caulobacteraceae</taxon>
        <taxon>Asticcacaulis</taxon>
    </lineage>
</organism>
<feature type="region of interest" description="Disordered" evidence="1">
    <location>
        <begin position="503"/>
        <end position="559"/>
    </location>
</feature>
<dbReference type="Gene3D" id="3.30.2010.10">
    <property type="entry name" value="Metalloproteases ('zincins'), catalytic domain"/>
    <property type="match status" value="1"/>
</dbReference>
<gene>
    <name evidence="4" type="ORF">SAMN02927928_0469</name>
</gene>
<feature type="compositionally biased region" description="Basic and acidic residues" evidence="1">
    <location>
        <begin position="508"/>
        <end position="518"/>
    </location>
</feature>
<dbReference type="InterPro" id="IPR052173">
    <property type="entry name" value="Beta-lactam_resp_regulator"/>
</dbReference>
<feature type="transmembrane region" description="Helical" evidence="2">
    <location>
        <begin position="12"/>
        <end position="29"/>
    </location>
</feature>
<dbReference type="STRING" id="260084.SAMN02927928_0469"/>
<feature type="transmembrane region" description="Helical" evidence="2">
    <location>
        <begin position="306"/>
        <end position="326"/>
    </location>
</feature>
<evidence type="ECO:0000256" key="1">
    <source>
        <dbReference type="SAM" id="MobiDB-lite"/>
    </source>
</evidence>
<sequence>MNPHMEALGFTLVHFCWQAALIAAAYKLTELFRPNLRPQARYTLGLAALLAMTLAALATYIYEEIRLYQPLPAGVAFASPLLDSAKVQSLSNWLPWLDAFWLMGVLALTFRIASRLWQVHGLKRHAQAAPIVVQDRFSALLRRFGLTGKVQVRLHPAITGPFVVGAFRSVVYLPLSAVSSLSPAQLDAVLSHELEHIRRADYLWNLVQNLIETLFFYHPAVWWIGARLREQRELCCDDAAIRTCDDPITYATALLNLEEQRRGMPANLAPTHLAMALNGQGRHELLSRISRILGETPDSRLKVRPVAFVLLPVMLLTLTAFAAAPVTEAAHKICPEKTAKVTATANLALASLQEAITGHPAPEPQVSTTVAPADVSVPDVKLNWSSQSESDDIDPDAIAAQVRAEVMKAKADIANAKDLDIDPQALAAQARADAMQAKADMERQGIAHDIDPEAIAAQVLAETQHAKADAARVALLNLDPDAIAAQARAAAVAAKAQMAAQKAASKAEWPRQKAENQRLKAPKAPVAPLPPVSPVPPAPMIESPAPLAEPPAPPEPPAAPTLSSWHIISPSQSPANKAYRVLKPTITAYPIAVPTPVVDTTSAPVIALNKLPNARPAAIPSPDPKSDVVVNVRSLQKVKVDTTP</sequence>
<evidence type="ECO:0000313" key="4">
    <source>
        <dbReference type="EMBL" id="SCW33015.1"/>
    </source>
</evidence>
<dbReference type="InterPro" id="IPR008756">
    <property type="entry name" value="Peptidase_M56"/>
</dbReference>
<dbReference type="PANTHER" id="PTHR34978">
    <property type="entry name" value="POSSIBLE SENSOR-TRANSDUCER PROTEIN BLAR"/>
    <property type="match status" value="1"/>
</dbReference>
<feature type="transmembrane region" description="Helical" evidence="2">
    <location>
        <begin position="93"/>
        <end position="114"/>
    </location>
</feature>
<evidence type="ECO:0000259" key="3">
    <source>
        <dbReference type="Pfam" id="PF05569"/>
    </source>
</evidence>
<dbReference type="PANTHER" id="PTHR34978:SF3">
    <property type="entry name" value="SLR0241 PROTEIN"/>
    <property type="match status" value="1"/>
</dbReference>
<dbReference type="CDD" id="cd07341">
    <property type="entry name" value="M56_BlaR1_MecR1_like"/>
    <property type="match status" value="1"/>
</dbReference>
<accession>A0A1G4PLG8</accession>
<keyword evidence="2" id="KW-0472">Membrane</keyword>
<feature type="transmembrane region" description="Helical" evidence="2">
    <location>
        <begin position="41"/>
        <end position="62"/>
    </location>
</feature>
<dbReference type="Proteomes" id="UP000199150">
    <property type="component" value="Unassembled WGS sequence"/>
</dbReference>
<dbReference type="Pfam" id="PF05569">
    <property type="entry name" value="Peptidase_M56"/>
    <property type="match status" value="1"/>
</dbReference>
<protein>
    <submittedName>
        <fullName evidence="4">Signal transducer regulating beta-lactamase production, contains metallopeptidase domain</fullName>
    </submittedName>
</protein>
<dbReference type="EMBL" id="FMTS01000001">
    <property type="protein sequence ID" value="SCW33015.1"/>
    <property type="molecule type" value="Genomic_DNA"/>
</dbReference>
<keyword evidence="5" id="KW-1185">Reference proteome</keyword>
<dbReference type="AlphaFoldDB" id="A0A1G4PLG8"/>
<evidence type="ECO:0000313" key="5">
    <source>
        <dbReference type="Proteomes" id="UP000199150"/>
    </source>
</evidence>
<evidence type="ECO:0000256" key="2">
    <source>
        <dbReference type="SAM" id="Phobius"/>
    </source>
</evidence>
<name>A0A1G4PLG8_9CAUL</name>
<keyword evidence="2" id="KW-0812">Transmembrane</keyword>
<feature type="compositionally biased region" description="Pro residues" evidence="1">
    <location>
        <begin position="525"/>
        <end position="539"/>
    </location>
</feature>
<reference evidence="5" key="1">
    <citation type="submission" date="2016-10" db="EMBL/GenBank/DDBJ databases">
        <authorList>
            <person name="Varghese N."/>
            <person name="Submissions S."/>
        </authorList>
    </citation>
    <scope>NUCLEOTIDE SEQUENCE [LARGE SCALE GENOMIC DNA]</scope>
    <source>
        <strain evidence="5">CGMCC 1.3431</strain>
    </source>
</reference>
<proteinExistence type="predicted"/>
<feature type="compositionally biased region" description="Pro residues" evidence="1">
    <location>
        <begin position="547"/>
        <end position="559"/>
    </location>
</feature>
<keyword evidence="2" id="KW-1133">Transmembrane helix</keyword>
<feature type="domain" description="Peptidase M56" evidence="3">
    <location>
        <begin position="84"/>
        <end position="271"/>
    </location>
</feature>